<organism evidence="1 2">
    <name type="scientific">Candidatus Rickettsiella isopodorum</name>
    <dbReference type="NCBI Taxonomy" id="1225476"/>
    <lineage>
        <taxon>Bacteria</taxon>
        <taxon>Pseudomonadati</taxon>
        <taxon>Pseudomonadota</taxon>
        <taxon>Gammaproteobacteria</taxon>
        <taxon>Legionellales</taxon>
        <taxon>Coxiellaceae</taxon>
        <taxon>Rickettsiella</taxon>
    </lineage>
</organism>
<name>A0A1J8PB66_9COXI</name>
<protein>
    <submittedName>
        <fullName evidence="1">Uncharacterized protein</fullName>
    </submittedName>
</protein>
<gene>
    <name evidence="1" type="ORF">A1D18_00550</name>
</gene>
<dbReference type="EMBL" id="LUKY01000026">
    <property type="protein sequence ID" value="OIZ96259.1"/>
    <property type="molecule type" value="Genomic_DNA"/>
</dbReference>
<accession>A0A1J8PB66</accession>
<dbReference type="Proteomes" id="UP000183924">
    <property type="component" value="Unassembled WGS sequence"/>
</dbReference>
<evidence type="ECO:0000313" key="1">
    <source>
        <dbReference type="EMBL" id="OIZ96259.1"/>
    </source>
</evidence>
<sequence>MSLTKKNIEAIKKIIDEKNNQKIPVNYNMFFFHVPLKAKTLSPLAKDALKNNLEKYITPII</sequence>
<dbReference type="AlphaFoldDB" id="A0A1J8PB66"/>
<comment type="caution">
    <text evidence="1">The sequence shown here is derived from an EMBL/GenBank/DDBJ whole genome shotgun (WGS) entry which is preliminary data.</text>
</comment>
<reference evidence="1 2" key="1">
    <citation type="submission" date="2016-03" db="EMBL/GenBank/DDBJ databases">
        <title>Comparative genomics of Rickettsiella.</title>
        <authorList>
            <person name="Chandler C."/>
            <person name="Wang Y."/>
        </authorList>
    </citation>
    <scope>NUCLEOTIDE SEQUENCE [LARGE SCALE GENOMIC DNA]</scope>
    <source>
        <strain evidence="1 2">RCFS May 2013</strain>
    </source>
</reference>
<evidence type="ECO:0000313" key="2">
    <source>
        <dbReference type="Proteomes" id="UP000183924"/>
    </source>
</evidence>
<proteinExistence type="predicted"/>
<keyword evidence="2" id="KW-1185">Reference proteome</keyword>
<dbReference type="STRING" id="1225476.A1D18_00550"/>